<organism evidence="1 2">
    <name type="scientific">Shewanella salipaludis</name>
    <dbReference type="NCBI Taxonomy" id="2723052"/>
    <lineage>
        <taxon>Bacteria</taxon>
        <taxon>Pseudomonadati</taxon>
        <taxon>Pseudomonadota</taxon>
        <taxon>Gammaproteobacteria</taxon>
        <taxon>Alteromonadales</taxon>
        <taxon>Shewanellaceae</taxon>
        <taxon>Shewanella</taxon>
    </lineage>
</organism>
<reference evidence="1" key="1">
    <citation type="submission" date="2020-04" db="EMBL/GenBank/DDBJ databases">
        <title>Description of Shewanella salipaludis sp. nov., isolated from a salt marsh.</title>
        <authorList>
            <person name="Park S."/>
            <person name="Yoon J.-H."/>
        </authorList>
    </citation>
    <scope>NUCLEOTIDE SEQUENCE</scope>
    <source>
        <strain evidence="1">SHSM-M6</strain>
    </source>
</reference>
<dbReference type="InterPro" id="IPR016181">
    <property type="entry name" value="Acyl_CoA_acyltransferase"/>
</dbReference>
<comment type="caution">
    <text evidence="1">The sequence shown here is derived from an EMBL/GenBank/DDBJ whole genome shotgun (WGS) entry which is preliminary data.</text>
</comment>
<dbReference type="RefSeq" id="WP_169562728.1">
    <property type="nucleotide sequence ID" value="NZ_JAAXYH010000001.1"/>
</dbReference>
<name>A0A972FVK7_9GAMM</name>
<accession>A0A972FVK7</accession>
<dbReference type="EMBL" id="JAAXYH010000001">
    <property type="protein sequence ID" value="NMH64063.1"/>
    <property type="molecule type" value="Genomic_DNA"/>
</dbReference>
<dbReference type="Proteomes" id="UP000737113">
    <property type="component" value="Unassembled WGS sequence"/>
</dbReference>
<evidence type="ECO:0000313" key="2">
    <source>
        <dbReference type="Proteomes" id="UP000737113"/>
    </source>
</evidence>
<evidence type="ECO:0000313" key="1">
    <source>
        <dbReference type="EMBL" id="NMH64063.1"/>
    </source>
</evidence>
<dbReference type="Gene3D" id="3.40.630.30">
    <property type="match status" value="1"/>
</dbReference>
<dbReference type="AlphaFoldDB" id="A0A972FVK7"/>
<keyword evidence="2" id="KW-1185">Reference proteome</keyword>
<proteinExistence type="predicted"/>
<protein>
    <submittedName>
        <fullName evidence="1">GNAT family N-acetyltransferase</fullName>
    </submittedName>
</protein>
<sequence>MPDSQTEANVRLSDLAEADIPLPLDMLYALGRSDGVSQIITSKAVSLSTFSVRPRSPLPGRSAMAALASIALANGCSRIEWYQVKDNPMSHGFYASIGAHLLEQMAIGRLSGRNLTELAQISPAAN</sequence>
<dbReference type="SUPFAM" id="SSF55729">
    <property type="entry name" value="Acyl-CoA N-acyltransferases (Nat)"/>
    <property type="match status" value="1"/>
</dbReference>
<gene>
    <name evidence="1" type="ORF">HC757_02585</name>
</gene>